<accession>A0AAN9VQG7</accession>
<organism evidence="1 2">
    <name type="scientific">Gryllus longicercus</name>
    <dbReference type="NCBI Taxonomy" id="2509291"/>
    <lineage>
        <taxon>Eukaryota</taxon>
        <taxon>Metazoa</taxon>
        <taxon>Ecdysozoa</taxon>
        <taxon>Arthropoda</taxon>
        <taxon>Hexapoda</taxon>
        <taxon>Insecta</taxon>
        <taxon>Pterygota</taxon>
        <taxon>Neoptera</taxon>
        <taxon>Polyneoptera</taxon>
        <taxon>Orthoptera</taxon>
        <taxon>Ensifera</taxon>
        <taxon>Gryllidea</taxon>
        <taxon>Grylloidea</taxon>
        <taxon>Gryllidae</taxon>
        <taxon>Gryllinae</taxon>
        <taxon>Gryllus</taxon>
    </lineage>
</organism>
<evidence type="ECO:0000313" key="2">
    <source>
        <dbReference type="Proteomes" id="UP001378592"/>
    </source>
</evidence>
<protein>
    <submittedName>
        <fullName evidence="1">Uncharacterized protein</fullName>
    </submittedName>
</protein>
<reference evidence="1 2" key="1">
    <citation type="submission" date="2024-03" db="EMBL/GenBank/DDBJ databases">
        <title>The genome assembly and annotation of the cricket Gryllus longicercus Weissman &amp; Gray.</title>
        <authorList>
            <person name="Szrajer S."/>
            <person name="Gray D."/>
            <person name="Ylla G."/>
        </authorList>
    </citation>
    <scope>NUCLEOTIDE SEQUENCE [LARGE SCALE GENOMIC DNA]</scope>
    <source>
        <strain evidence="1">DAG 2021-001</strain>
        <tissue evidence="1">Whole body minus gut</tissue>
    </source>
</reference>
<dbReference type="PANTHER" id="PTHR35385:SF2">
    <property type="entry name" value="PROTEIN B, PUTATIVE-RELATED"/>
    <property type="match status" value="1"/>
</dbReference>
<evidence type="ECO:0000313" key="1">
    <source>
        <dbReference type="EMBL" id="KAK7866240.1"/>
    </source>
</evidence>
<sequence>MPCVIDLDYIHNHPVGNYADVLRFRPVSDETKEKLIFLYDKGYSPVSALKHVKQSLEEENPEKFDQLLADRYHCPDYQFCYRLFMKEFNKQYGPATYADSLEFLNEKIVTDFNQEGKDKCIAMTQGKDYLLVAICTPLMRRAHTLLREAGELVFVDSTGNLEPRTSKVIGCFNL</sequence>
<proteinExistence type="predicted"/>
<dbReference type="AlphaFoldDB" id="A0AAN9VQG7"/>
<keyword evidence="2" id="KW-1185">Reference proteome</keyword>
<name>A0AAN9VQG7_9ORTH</name>
<dbReference type="EMBL" id="JAZDUA010000152">
    <property type="protein sequence ID" value="KAK7866240.1"/>
    <property type="molecule type" value="Genomic_DNA"/>
</dbReference>
<gene>
    <name evidence="1" type="ORF">R5R35_004065</name>
</gene>
<dbReference type="Proteomes" id="UP001378592">
    <property type="component" value="Unassembled WGS sequence"/>
</dbReference>
<dbReference type="PANTHER" id="PTHR35385">
    <property type="entry name" value="PROTEIN B, PUTATIVE-RELATED-RELATED"/>
    <property type="match status" value="1"/>
</dbReference>
<comment type="caution">
    <text evidence="1">The sequence shown here is derived from an EMBL/GenBank/DDBJ whole genome shotgun (WGS) entry which is preliminary data.</text>
</comment>